<evidence type="ECO:0000259" key="4">
    <source>
        <dbReference type="Pfam" id="PF00733"/>
    </source>
</evidence>
<dbReference type="InterPro" id="IPR029055">
    <property type="entry name" value="Ntn_hydrolases_N"/>
</dbReference>
<gene>
    <name evidence="5" type="ORF">XthCFBP4691_16445</name>
</gene>
<dbReference type="InterPro" id="IPR051786">
    <property type="entry name" value="ASN_synthetase/amidase"/>
</dbReference>
<evidence type="ECO:0000313" key="6">
    <source>
        <dbReference type="Proteomes" id="UP000239898"/>
    </source>
</evidence>
<dbReference type="SUPFAM" id="SSF56235">
    <property type="entry name" value="N-terminal nucleophile aminohydrolases (Ntn hydrolases)"/>
    <property type="match status" value="1"/>
</dbReference>
<dbReference type="GO" id="GO:0006529">
    <property type="term" value="P:asparagine biosynthetic process"/>
    <property type="evidence" value="ECO:0007669"/>
    <property type="project" value="InterPro"/>
</dbReference>
<dbReference type="OrthoDB" id="7053173at2"/>
<comment type="pathway">
    <text evidence="1">Amino-acid biosynthesis; L-asparagine biosynthesis; L-asparagine from L-aspartate (L-Gln route): step 1/1.</text>
</comment>
<dbReference type="Proteomes" id="UP000239898">
    <property type="component" value="Unassembled WGS sequence"/>
</dbReference>
<comment type="caution">
    <text evidence="5">The sequence shown here is derived from an EMBL/GenBank/DDBJ whole genome shotgun (WGS) entry which is preliminary data.</text>
</comment>
<keyword evidence="6" id="KW-1185">Reference proteome</keyword>
<reference evidence="5 6" key="1">
    <citation type="submission" date="2016-08" db="EMBL/GenBank/DDBJ databases">
        <title>Evolution of the type three secretion system and type three effector repertoires in Xanthomonas.</title>
        <authorList>
            <person name="Merda D."/>
            <person name="Briand M."/>
            <person name="Bosis E."/>
            <person name="Rousseau C."/>
            <person name="Portier P."/>
            <person name="Jacques M.-A."/>
            <person name="Fischer-Le Saux M."/>
        </authorList>
    </citation>
    <scope>NUCLEOTIDE SEQUENCE [LARGE SCALE GENOMIC DNA]</scope>
    <source>
        <strain evidence="5 6">CFBP 4691</strain>
    </source>
</reference>
<dbReference type="PANTHER" id="PTHR43284:SF1">
    <property type="entry name" value="ASPARAGINE SYNTHETASE"/>
    <property type="match status" value="1"/>
</dbReference>
<protein>
    <recommendedName>
        <fullName evidence="2">asparagine synthase (glutamine-hydrolyzing)</fullName>
        <ecNumber evidence="2">6.3.5.4</ecNumber>
    </recommendedName>
</protein>
<dbReference type="InterPro" id="IPR001962">
    <property type="entry name" value="Asn_synthase"/>
</dbReference>
<feature type="domain" description="Asparagine synthetase" evidence="4">
    <location>
        <begin position="249"/>
        <end position="602"/>
    </location>
</feature>
<dbReference type="EMBL" id="MIGX01000109">
    <property type="protein sequence ID" value="PPT84626.1"/>
    <property type="molecule type" value="Genomic_DNA"/>
</dbReference>
<name>A0A2S6ZBP2_9XANT</name>
<dbReference type="GO" id="GO:0004066">
    <property type="term" value="F:asparagine synthase (glutamine-hydrolyzing) activity"/>
    <property type="evidence" value="ECO:0007669"/>
    <property type="project" value="UniProtKB-EC"/>
</dbReference>
<organism evidence="5 6">
    <name type="scientific">Xanthomonas theicola</name>
    <dbReference type="NCBI Taxonomy" id="56464"/>
    <lineage>
        <taxon>Bacteria</taxon>
        <taxon>Pseudomonadati</taxon>
        <taxon>Pseudomonadota</taxon>
        <taxon>Gammaproteobacteria</taxon>
        <taxon>Lysobacterales</taxon>
        <taxon>Lysobacteraceae</taxon>
        <taxon>Xanthomonas</taxon>
    </lineage>
</organism>
<sequence length="616" mass="67561">MYRYIAVFWNGLSNSAGEQASYVVEKIETGIPGISCALRSMDAAIYSQSDDQGFFECNRTGDLVVLGKVFTKNFGAGDMPERTVLGVASAHDVCSTQGRALVQRYWGRYVAFGYDEQAQSWFAVRDPTAEIPCYVTVVDGLTVVFSNMEDCLLLGLREFTIDWSYLAYSLWFPFRDTVQTGFEEITAIEAGEAITIENGKPVARQCHWDVAMAAAEEPITDLDEAVRLAKSTLLGCIGALASQHTHIQLQLSGGLDSSIVLAGLLHAPSKPDVQCIHHYDSGIGADERAFARMAVSGACQSSGRSCEYIEYERTPHCSLEETLSFPRTARPAHCSGYLLHRHAWLGSASGGESVHFTGMGGDGIFLRFKGNAAAIDYAWRHGIDRKLLRVAFETAQSGDSFYGVMKDAIYHGVFKKPRRINGSWGNPCEWVRAGVAQDAARQPAWMRHALAQGRRVSAQKMNHIGRMIFPASILDPFEDAGRWRVVSPISAQPVAELFARIPIYLLMAGAEDRTIARRAFAGLLPDALLSRRVKSYLDDHSVAVTQYHREFIRSMLVDGVLARHGFIDSASADAGIRRVSPDNSSQVLGISGPQLNIEAWLRRWSGGLGSLEAAAS</sequence>
<dbReference type="EC" id="6.3.5.4" evidence="2"/>
<evidence type="ECO:0000313" key="5">
    <source>
        <dbReference type="EMBL" id="PPT84626.1"/>
    </source>
</evidence>
<dbReference type="Pfam" id="PF00733">
    <property type="entry name" value="Asn_synthase"/>
    <property type="match status" value="1"/>
</dbReference>
<comment type="catalytic activity">
    <reaction evidence="3">
        <text>L-aspartate + L-glutamine + ATP + H2O = L-asparagine + L-glutamate + AMP + diphosphate + H(+)</text>
        <dbReference type="Rhea" id="RHEA:12228"/>
        <dbReference type="ChEBI" id="CHEBI:15377"/>
        <dbReference type="ChEBI" id="CHEBI:15378"/>
        <dbReference type="ChEBI" id="CHEBI:29985"/>
        <dbReference type="ChEBI" id="CHEBI:29991"/>
        <dbReference type="ChEBI" id="CHEBI:30616"/>
        <dbReference type="ChEBI" id="CHEBI:33019"/>
        <dbReference type="ChEBI" id="CHEBI:58048"/>
        <dbReference type="ChEBI" id="CHEBI:58359"/>
        <dbReference type="ChEBI" id="CHEBI:456215"/>
        <dbReference type="EC" id="6.3.5.4"/>
    </reaction>
</comment>
<dbReference type="Gene3D" id="3.40.50.620">
    <property type="entry name" value="HUPs"/>
    <property type="match status" value="1"/>
</dbReference>
<dbReference type="InterPro" id="IPR014729">
    <property type="entry name" value="Rossmann-like_a/b/a_fold"/>
</dbReference>
<dbReference type="SUPFAM" id="SSF52402">
    <property type="entry name" value="Adenine nucleotide alpha hydrolases-like"/>
    <property type="match status" value="1"/>
</dbReference>
<proteinExistence type="predicted"/>
<evidence type="ECO:0000256" key="1">
    <source>
        <dbReference type="ARBA" id="ARBA00005187"/>
    </source>
</evidence>
<dbReference type="RefSeq" id="WP_128421395.1">
    <property type="nucleotide sequence ID" value="NZ_CP049017.1"/>
</dbReference>
<evidence type="ECO:0000256" key="2">
    <source>
        <dbReference type="ARBA" id="ARBA00012737"/>
    </source>
</evidence>
<evidence type="ECO:0000256" key="3">
    <source>
        <dbReference type="ARBA" id="ARBA00048741"/>
    </source>
</evidence>
<accession>A0A2S6ZBP2</accession>
<dbReference type="PANTHER" id="PTHR43284">
    <property type="entry name" value="ASPARAGINE SYNTHETASE (GLUTAMINE-HYDROLYZING)"/>
    <property type="match status" value="1"/>
</dbReference>
<dbReference type="AlphaFoldDB" id="A0A2S6ZBP2"/>